<feature type="compositionally biased region" description="Polar residues" evidence="6">
    <location>
        <begin position="1"/>
        <end position="11"/>
    </location>
</feature>
<dbReference type="GO" id="GO:0000981">
    <property type="term" value="F:DNA-binding transcription factor activity, RNA polymerase II-specific"/>
    <property type="evidence" value="ECO:0007669"/>
    <property type="project" value="InterPro"/>
</dbReference>
<keyword evidence="5" id="KW-0539">Nucleus</keyword>
<proteinExistence type="predicted"/>
<sequence length="729" mass="85198">MNRNTNKQQNPFKKPRTSGNEIPLPTNDRLENIIFSLPISFPSAMMPARIPELYYKMKNKLYPDYFYFSILALGNKLCSSIRTNEDKNLESLYTKKAFFMLKQETDIKNPLYLWACLILLAHYGYVTDNIGHRTLVSMASSSVRVSKIYQLDLSRIEKMKYTEEELEFKRRVFWLFYNFDILKITFTGSFPTIQNRDIVVKLPTNDFWWRYGGKCKEDHPELMLWNNIANNINMDHHPKEKYKNLVKTILLHGKITLFARRRWIAKDYKPHKDFGQLIRLIDNLNDYSNNIVIPNQVNFQRIKETHEKYENTLRMTIDIESQILNYVFNQMYNSMKIVLYQSEIVRVKERHISPERIVSAKNIITECAEKQIDNLHNFNKTLPPNHSEDVASSWTLLSGVVFLNLMGIKPSGKKLNVPSKLKLLTDEYKNMGTRSGLFVVYPMFLKRLSNIIRKAHTENKKYRMIFNNMKKFSISKSDVNPWLVSKYGSYFTILCCLERSFSTLKVNEYLDIDESIISIINTALNSGIQNNTGNVISGKEHQNLLIENGNNTHDNNTHDIQILSRNLNTDVPSKTNYELYNKYSELLEKSLPNSAQNYLFQHMVDLYSSKIVKDVLNNPVNSQNNFGVSLGTYSIPAIPNNPGIQKSYKINYEIYIKYSQLLEKSHPKSTENHFFKHMVDSYLNKVINDILENPVNSRNNVETSFSITDTSYNSNGFRKGIEDERRYDI</sequence>
<evidence type="ECO:0000256" key="2">
    <source>
        <dbReference type="ARBA" id="ARBA00022723"/>
    </source>
</evidence>
<dbReference type="Proteomes" id="UP000245699">
    <property type="component" value="Unassembled WGS sequence"/>
</dbReference>
<feature type="domain" description="Xylanolytic transcriptional activator regulatory" evidence="7">
    <location>
        <begin position="58"/>
        <end position="254"/>
    </location>
</feature>
<comment type="caution">
    <text evidence="8">The sequence shown here is derived from an EMBL/GenBank/DDBJ whole genome shotgun (WGS) entry which is preliminary data.</text>
</comment>
<dbReference type="Pfam" id="PF04082">
    <property type="entry name" value="Fungal_trans"/>
    <property type="match status" value="1"/>
</dbReference>
<feature type="region of interest" description="Disordered" evidence="6">
    <location>
        <begin position="1"/>
        <end position="25"/>
    </location>
</feature>
<evidence type="ECO:0000259" key="7">
    <source>
        <dbReference type="Pfam" id="PF04082"/>
    </source>
</evidence>
<dbReference type="EMBL" id="MBFT01000382">
    <property type="protein sequence ID" value="PVU92178.1"/>
    <property type="molecule type" value="Genomic_DNA"/>
</dbReference>
<dbReference type="GO" id="GO:0003677">
    <property type="term" value="F:DNA binding"/>
    <property type="evidence" value="ECO:0007669"/>
    <property type="project" value="InterPro"/>
</dbReference>
<gene>
    <name evidence="8" type="ORF">BB559_003815</name>
</gene>
<dbReference type="CDD" id="cd12148">
    <property type="entry name" value="fungal_TF_MHR"/>
    <property type="match status" value="1"/>
</dbReference>
<organism evidence="8 9">
    <name type="scientific">Furculomyces boomerangus</name>
    <dbReference type="NCBI Taxonomy" id="61424"/>
    <lineage>
        <taxon>Eukaryota</taxon>
        <taxon>Fungi</taxon>
        <taxon>Fungi incertae sedis</taxon>
        <taxon>Zoopagomycota</taxon>
        <taxon>Kickxellomycotina</taxon>
        <taxon>Harpellomycetes</taxon>
        <taxon>Harpellales</taxon>
        <taxon>Harpellaceae</taxon>
        <taxon>Furculomyces</taxon>
    </lineage>
</organism>
<dbReference type="PANTHER" id="PTHR47338">
    <property type="entry name" value="ZN(II)2CYS6 TRANSCRIPTION FACTOR (EUROFUNG)-RELATED"/>
    <property type="match status" value="1"/>
</dbReference>
<evidence type="ECO:0000256" key="4">
    <source>
        <dbReference type="ARBA" id="ARBA00023163"/>
    </source>
</evidence>
<dbReference type="OrthoDB" id="2123952at2759"/>
<dbReference type="InterPro" id="IPR050815">
    <property type="entry name" value="TF_fung"/>
</dbReference>
<keyword evidence="9" id="KW-1185">Reference proteome</keyword>
<dbReference type="GO" id="GO:0005634">
    <property type="term" value="C:nucleus"/>
    <property type="evidence" value="ECO:0007669"/>
    <property type="project" value="UniProtKB-SubCell"/>
</dbReference>
<reference evidence="8 9" key="1">
    <citation type="journal article" date="2018" name="MBio">
        <title>Comparative Genomics Reveals the Core Gene Toolbox for the Fungus-Insect Symbiosis.</title>
        <authorList>
            <person name="Wang Y."/>
            <person name="Stata M."/>
            <person name="Wang W."/>
            <person name="Stajich J.E."/>
            <person name="White M.M."/>
            <person name="Moncalvo J.M."/>
        </authorList>
    </citation>
    <scope>NUCLEOTIDE SEQUENCE [LARGE SCALE GENOMIC DNA]</scope>
    <source>
        <strain evidence="8 9">AUS-77-4</strain>
    </source>
</reference>
<dbReference type="PANTHER" id="PTHR47338:SF5">
    <property type="entry name" value="ZN(II)2CYS6 TRANSCRIPTION FACTOR (EUROFUNG)"/>
    <property type="match status" value="1"/>
</dbReference>
<evidence type="ECO:0000313" key="9">
    <source>
        <dbReference type="Proteomes" id="UP000245699"/>
    </source>
</evidence>
<dbReference type="InterPro" id="IPR007219">
    <property type="entry name" value="XnlR_reg_dom"/>
</dbReference>
<dbReference type="AlphaFoldDB" id="A0A2T9YIK2"/>
<evidence type="ECO:0000256" key="1">
    <source>
        <dbReference type="ARBA" id="ARBA00004123"/>
    </source>
</evidence>
<evidence type="ECO:0000313" key="8">
    <source>
        <dbReference type="EMBL" id="PVU92178.1"/>
    </source>
</evidence>
<evidence type="ECO:0000256" key="5">
    <source>
        <dbReference type="ARBA" id="ARBA00023242"/>
    </source>
</evidence>
<keyword evidence="4" id="KW-0804">Transcription</keyword>
<evidence type="ECO:0000256" key="6">
    <source>
        <dbReference type="SAM" id="MobiDB-lite"/>
    </source>
</evidence>
<dbReference type="GO" id="GO:0006351">
    <property type="term" value="P:DNA-templated transcription"/>
    <property type="evidence" value="ECO:0007669"/>
    <property type="project" value="InterPro"/>
</dbReference>
<evidence type="ECO:0000256" key="3">
    <source>
        <dbReference type="ARBA" id="ARBA00023015"/>
    </source>
</evidence>
<keyword evidence="2" id="KW-0479">Metal-binding</keyword>
<name>A0A2T9YIK2_9FUNG</name>
<keyword evidence="3" id="KW-0805">Transcription regulation</keyword>
<comment type="subcellular location">
    <subcellularLocation>
        <location evidence="1">Nucleus</location>
    </subcellularLocation>
</comment>
<protein>
    <recommendedName>
        <fullName evidence="7">Xylanolytic transcriptional activator regulatory domain-containing protein</fullName>
    </recommendedName>
</protein>
<accession>A0A2T9YIK2</accession>
<dbReference type="GO" id="GO:0008270">
    <property type="term" value="F:zinc ion binding"/>
    <property type="evidence" value="ECO:0007669"/>
    <property type="project" value="InterPro"/>
</dbReference>